<dbReference type="AlphaFoldDB" id="A0A813ET54"/>
<protein>
    <recommendedName>
        <fullName evidence="4">Inosine/uridine-preferring nucleoside hydrolase domain-containing protein</fullName>
    </recommendedName>
</protein>
<evidence type="ECO:0000259" key="4">
    <source>
        <dbReference type="Pfam" id="PF01156"/>
    </source>
</evidence>
<sequence>MLRREGYLFLASLVPIFTRCWSDPRIYAASTLQPRPVIISTDPGIDDSIALLFVAASPELELRAVCINFGSLQNTSQLAQNALAVLALAGKDTVPVYVGAAEPLAAPFRDLGGALFHGRDGLNGVRLPTPSRGVDTSRTAAEAIVDACRHWDPKPVILSFAPLTNIALALALEPQLPALCPDLFLMGGTVTAAGNVSPLAEANFANDAEAAAKVLRAGFNARIAGLDVTYATWLDDAYLESFRDIPNQAGPFIWNITRSYVQAYREIGGFDGGMPLHDPSAVLMLLHPTAYSFHRWAADIDTAAFPSATRGLVIADRRGGPLSPAPPANATVHFAMTVDVDAVRDLLLRRIATLP</sequence>
<dbReference type="Gene3D" id="3.90.245.10">
    <property type="entry name" value="Ribonucleoside hydrolase-like"/>
    <property type="match status" value="1"/>
</dbReference>
<keyword evidence="2" id="KW-0378">Hydrolase</keyword>
<dbReference type="PANTHER" id="PTHR12304:SF4">
    <property type="entry name" value="URIDINE NUCLEOSIDASE"/>
    <property type="match status" value="1"/>
</dbReference>
<dbReference type="OrthoDB" id="432381at2759"/>
<dbReference type="InterPro" id="IPR036452">
    <property type="entry name" value="Ribo_hydro-like"/>
</dbReference>
<dbReference type="GO" id="GO:0005829">
    <property type="term" value="C:cytosol"/>
    <property type="evidence" value="ECO:0007669"/>
    <property type="project" value="TreeGrafter"/>
</dbReference>
<dbReference type="Pfam" id="PF01156">
    <property type="entry name" value="IU_nuc_hydro"/>
    <property type="match status" value="1"/>
</dbReference>
<evidence type="ECO:0000256" key="1">
    <source>
        <dbReference type="ARBA" id="ARBA00009176"/>
    </source>
</evidence>
<evidence type="ECO:0000313" key="5">
    <source>
        <dbReference type="EMBL" id="CAE8601769.1"/>
    </source>
</evidence>
<dbReference type="OMA" id="HMHDPFA"/>
<proteinExistence type="inferred from homology"/>
<evidence type="ECO:0000256" key="2">
    <source>
        <dbReference type="ARBA" id="ARBA00022801"/>
    </source>
</evidence>
<keyword evidence="3" id="KW-0326">Glycosidase</keyword>
<dbReference type="EMBL" id="CAJNNV010013524">
    <property type="protein sequence ID" value="CAE8601769.1"/>
    <property type="molecule type" value="Genomic_DNA"/>
</dbReference>
<organism evidence="5 6">
    <name type="scientific">Polarella glacialis</name>
    <name type="common">Dinoflagellate</name>
    <dbReference type="NCBI Taxonomy" id="89957"/>
    <lineage>
        <taxon>Eukaryota</taxon>
        <taxon>Sar</taxon>
        <taxon>Alveolata</taxon>
        <taxon>Dinophyceae</taxon>
        <taxon>Suessiales</taxon>
        <taxon>Suessiaceae</taxon>
        <taxon>Polarella</taxon>
    </lineage>
</organism>
<dbReference type="SUPFAM" id="SSF53590">
    <property type="entry name" value="Nucleoside hydrolase"/>
    <property type="match status" value="1"/>
</dbReference>
<keyword evidence="6" id="KW-1185">Reference proteome</keyword>
<dbReference type="PANTHER" id="PTHR12304">
    <property type="entry name" value="INOSINE-URIDINE PREFERRING NUCLEOSIDE HYDROLASE"/>
    <property type="match status" value="1"/>
</dbReference>
<evidence type="ECO:0000256" key="3">
    <source>
        <dbReference type="ARBA" id="ARBA00023295"/>
    </source>
</evidence>
<dbReference type="InterPro" id="IPR001910">
    <property type="entry name" value="Inosine/uridine_hydrolase_dom"/>
</dbReference>
<reference evidence="5" key="1">
    <citation type="submission" date="2021-02" db="EMBL/GenBank/DDBJ databases">
        <authorList>
            <person name="Dougan E. K."/>
            <person name="Rhodes N."/>
            <person name="Thang M."/>
            <person name="Chan C."/>
        </authorList>
    </citation>
    <scope>NUCLEOTIDE SEQUENCE</scope>
</reference>
<dbReference type="InterPro" id="IPR023186">
    <property type="entry name" value="IUNH"/>
</dbReference>
<gene>
    <name evidence="5" type="ORF">PGLA1383_LOCUS20051</name>
</gene>
<dbReference type="GO" id="GO:0008477">
    <property type="term" value="F:purine nucleosidase activity"/>
    <property type="evidence" value="ECO:0007669"/>
    <property type="project" value="TreeGrafter"/>
</dbReference>
<feature type="domain" description="Inosine/uridine-preferring nucleoside hydrolase" evidence="4">
    <location>
        <begin position="37"/>
        <end position="344"/>
    </location>
</feature>
<comment type="caution">
    <text evidence="5">The sequence shown here is derived from an EMBL/GenBank/DDBJ whole genome shotgun (WGS) entry which is preliminary data.</text>
</comment>
<accession>A0A813ET54</accession>
<comment type="similarity">
    <text evidence="1">Belongs to the IUNH family.</text>
</comment>
<dbReference type="Proteomes" id="UP000654075">
    <property type="component" value="Unassembled WGS sequence"/>
</dbReference>
<evidence type="ECO:0000313" key="6">
    <source>
        <dbReference type="Proteomes" id="UP000654075"/>
    </source>
</evidence>
<dbReference type="GO" id="GO:0006152">
    <property type="term" value="P:purine nucleoside catabolic process"/>
    <property type="evidence" value="ECO:0007669"/>
    <property type="project" value="TreeGrafter"/>
</dbReference>
<name>A0A813ET54_POLGL</name>